<dbReference type="Gene3D" id="1.25.40.10">
    <property type="entry name" value="Tetratricopeptide repeat domain"/>
    <property type="match status" value="1"/>
</dbReference>
<keyword evidence="3" id="KW-0949">S-adenosyl-L-methionine</keyword>
<dbReference type="GO" id="GO:0032259">
    <property type="term" value="P:methylation"/>
    <property type="evidence" value="ECO:0007669"/>
    <property type="project" value="UniProtKB-KW"/>
</dbReference>
<dbReference type="GO" id="GO:0005737">
    <property type="term" value="C:cytoplasm"/>
    <property type="evidence" value="ECO:0007669"/>
    <property type="project" value="TreeGrafter"/>
</dbReference>
<dbReference type="STRING" id="157072.A0A024UMI6"/>
<keyword evidence="2" id="KW-0808">Transferase</keyword>
<dbReference type="InterPro" id="IPR011990">
    <property type="entry name" value="TPR-like_helical_dom_sf"/>
</dbReference>
<dbReference type="GeneID" id="20080019"/>
<accession>A0A024UMI6</accession>
<protein>
    <recommendedName>
        <fullName evidence="4">SET domain-containing protein</fullName>
    </recommendedName>
</protein>
<proteinExistence type="predicted"/>
<dbReference type="PROSITE" id="PS50280">
    <property type="entry name" value="SET"/>
    <property type="match status" value="1"/>
</dbReference>
<evidence type="ECO:0000313" key="5">
    <source>
        <dbReference type="EMBL" id="ETW06828.1"/>
    </source>
</evidence>
<evidence type="ECO:0000259" key="4">
    <source>
        <dbReference type="PROSITE" id="PS50280"/>
    </source>
</evidence>
<dbReference type="AlphaFoldDB" id="A0A024UMI6"/>
<dbReference type="SUPFAM" id="SSF82199">
    <property type="entry name" value="SET domain"/>
    <property type="match status" value="1"/>
</dbReference>
<dbReference type="PANTHER" id="PTHR46165:SF2">
    <property type="entry name" value="SET AND MYND DOMAIN-CONTAINING PROTEIN 4"/>
    <property type="match status" value="1"/>
</dbReference>
<dbReference type="Pfam" id="PF00856">
    <property type="entry name" value="SET"/>
    <property type="match status" value="1"/>
</dbReference>
<dbReference type="EMBL" id="KI913955">
    <property type="protein sequence ID" value="ETW06828.1"/>
    <property type="molecule type" value="Genomic_DNA"/>
</dbReference>
<dbReference type="PANTHER" id="PTHR46165">
    <property type="entry name" value="SET AND MYND DOMAIN-CONTAINING PROTEIN 4"/>
    <property type="match status" value="1"/>
</dbReference>
<organism evidence="5">
    <name type="scientific">Aphanomyces invadans</name>
    <dbReference type="NCBI Taxonomy" id="157072"/>
    <lineage>
        <taxon>Eukaryota</taxon>
        <taxon>Sar</taxon>
        <taxon>Stramenopiles</taxon>
        <taxon>Oomycota</taxon>
        <taxon>Saprolegniomycetes</taxon>
        <taxon>Saprolegniales</taxon>
        <taxon>Verrucalvaceae</taxon>
        <taxon>Aphanomyces</taxon>
    </lineage>
</organism>
<dbReference type="InterPro" id="IPR052097">
    <property type="entry name" value="SET-MYND_domain_protein"/>
</dbReference>
<dbReference type="GO" id="GO:0008168">
    <property type="term" value="F:methyltransferase activity"/>
    <property type="evidence" value="ECO:0007669"/>
    <property type="project" value="UniProtKB-KW"/>
</dbReference>
<feature type="domain" description="SET" evidence="4">
    <location>
        <begin position="1"/>
        <end position="84"/>
    </location>
</feature>
<dbReference type="RefSeq" id="XP_008864903.1">
    <property type="nucleotide sequence ID" value="XM_008866681.1"/>
</dbReference>
<reference evidence="5" key="1">
    <citation type="submission" date="2013-12" db="EMBL/GenBank/DDBJ databases">
        <title>The Genome Sequence of Aphanomyces invadans NJM9701.</title>
        <authorList>
            <consortium name="The Broad Institute Genomics Platform"/>
            <person name="Russ C."/>
            <person name="Tyler B."/>
            <person name="van West P."/>
            <person name="Dieguez-Uribeondo J."/>
            <person name="Young S.K."/>
            <person name="Zeng Q."/>
            <person name="Gargeya S."/>
            <person name="Fitzgerald M."/>
            <person name="Abouelleil A."/>
            <person name="Alvarado L."/>
            <person name="Chapman S.B."/>
            <person name="Gainer-Dewar J."/>
            <person name="Goldberg J."/>
            <person name="Griggs A."/>
            <person name="Gujja S."/>
            <person name="Hansen M."/>
            <person name="Howarth C."/>
            <person name="Imamovic A."/>
            <person name="Ireland A."/>
            <person name="Larimer J."/>
            <person name="McCowan C."/>
            <person name="Murphy C."/>
            <person name="Pearson M."/>
            <person name="Poon T.W."/>
            <person name="Priest M."/>
            <person name="Roberts A."/>
            <person name="Saif S."/>
            <person name="Shea T."/>
            <person name="Sykes S."/>
            <person name="Wortman J."/>
            <person name="Nusbaum C."/>
            <person name="Birren B."/>
        </authorList>
    </citation>
    <scope>NUCLEOTIDE SEQUENCE [LARGE SCALE GENOMIC DNA]</scope>
    <source>
        <strain evidence="5">NJM9701</strain>
    </source>
</reference>
<dbReference type="GO" id="GO:0042826">
    <property type="term" value="F:histone deacetylase binding"/>
    <property type="evidence" value="ECO:0007669"/>
    <property type="project" value="TreeGrafter"/>
</dbReference>
<dbReference type="GO" id="GO:0005634">
    <property type="term" value="C:nucleus"/>
    <property type="evidence" value="ECO:0007669"/>
    <property type="project" value="TreeGrafter"/>
</dbReference>
<evidence type="ECO:0000256" key="2">
    <source>
        <dbReference type="ARBA" id="ARBA00022679"/>
    </source>
</evidence>
<gene>
    <name evidence="5" type="ORF">H310_02969</name>
</gene>
<name>A0A024UMI6_9STRA</name>
<keyword evidence="1" id="KW-0489">Methyltransferase</keyword>
<evidence type="ECO:0000256" key="3">
    <source>
        <dbReference type="ARBA" id="ARBA00022691"/>
    </source>
</evidence>
<dbReference type="Gene3D" id="2.170.270.10">
    <property type="entry name" value="SET domain"/>
    <property type="match status" value="1"/>
</dbReference>
<evidence type="ECO:0000256" key="1">
    <source>
        <dbReference type="ARBA" id="ARBA00022603"/>
    </source>
</evidence>
<dbReference type="OrthoDB" id="62495at2759"/>
<dbReference type="InterPro" id="IPR001214">
    <property type="entry name" value="SET_dom"/>
</dbReference>
<dbReference type="VEuPathDB" id="FungiDB:H310_02969"/>
<dbReference type="eggNOG" id="KOG2084">
    <property type="taxonomic scope" value="Eukaryota"/>
</dbReference>
<sequence>MLLAFAGQLPTNVLAITATAHASDPYHALSQISQVRVGVGVYKRMALFNHSCAPNAFVRFDNATLTLITSRDIAPHEQVCISYGPHAAKMDGPARRHHLQAQYFFWCECDACGAAHVQSIHELPINFVERTQAVEDTIVRSIAQATSPGDFARIQDMATMVLHERQAVLPAAHVLVGRAYDLLAQVAATAGNFTCAASHSLKSLAILEALYSPLDAELGHEYLKAAQLLYHAGQLDAVASPLARAKAALSLHVPAHDPALSDVAELTAMLSVVRKHLPCS</sequence>
<dbReference type="InterPro" id="IPR046341">
    <property type="entry name" value="SET_dom_sf"/>
</dbReference>